<dbReference type="GO" id="GO:0005789">
    <property type="term" value="C:endoplasmic reticulum membrane"/>
    <property type="evidence" value="ECO:0007669"/>
    <property type="project" value="TreeGrafter"/>
</dbReference>
<dbReference type="AlphaFoldDB" id="A0A0M3QV02"/>
<dbReference type="GO" id="GO:0019367">
    <property type="term" value="P:fatty acid elongation, saturated fatty acid"/>
    <property type="evidence" value="ECO:0007669"/>
    <property type="project" value="TreeGrafter"/>
</dbReference>
<dbReference type="InterPro" id="IPR002076">
    <property type="entry name" value="ELO_fam"/>
</dbReference>
<dbReference type="STRING" id="30019.A0A0M3QV02"/>
<sequence length="264" mass="31295">MITGILKVFDKPRPDPDAANWALLEPGWHVFLLYAAYAAFVFRVGRKFMENRKPLNVKTPMIVYNAFQVVYNSILFYNLVYYMYVEPMYDLRCMETLPLDHPKKNVERWIMYGYFINKLLDLLDTVFFVLRKSYKQITLLHVYHHILMGLTPYFIGRFYGFGGQFVTIALLNTLVHIVMYFYYLISAMSTKLKGSIWWKKYITVIQLVQFVILLAQTLYVKVFEPDCGYPAILNYLQMTQSITMIIMFSNFYIKSYVKTSQKQT</sequence>
<proteinExistence type="inferred from homology"/>
<evidence type="ECO:0000256" key="10">
    <source>
        <dbReference type="RuleBase" id="RU361115"/>
    </source>
</evidence>
<feature type="transmembrane region" description="Helical" evidence="10">
    <location>
        <begin position="232"/>
        <end position="253"/>
    </location>
</feature>
<keyword evidence="3 10" id="KW-0808">Transferase</keyword>
<dbReference type="PANTHER" id="PTHR11157:SF116">
    <property type="entry name" value="ELONGATION OF VERY LONG CHAIN FATTY ACIDS PROTEIN-RELATED"/>
    <property type="match status" value="1"/>
</dbReference>
<evidence type="ECO:0000256" key="6">
    <source>
        <dbReference type="ARBA" id="ARBA00022989"/>
    </source>
</evidence>
<evidence type="ECO:0000256" key="7">
    <source>
        <dbReference type="ARBA" id="ARBA00023098"/>
    </source>
</evidence>
<dbReference type="GO" id="GO:0034626">
    <property type="term" value="P:fatty acid elongation, polyunsaturated fatty acid"/>
    <property type="evidence" value="ECO:0007669"/>
    <property type="project" value="TreeGrafter"/>
</dbReference>
<feature type="transmembrane region" description="Helical" evidence="10">
    <location>
        <begin position="109"/>
        <end position="130"/>
    </location>
</feature>
<keyword evidence="4 10" id="KW-0812">Transmembrane</keyword>
<keyword evidence="7 10" id="KW-0443">Lipid metabolism</keyword>
<dbReference type="GO" id="GO:0030148">
    <property type="term" value="P:sphingolipid biosynthetic process"/>
    <property type="evidence" value="ECO:0007669"/>
    <property type="project" value="TreeGrafter"/>
</dbReference>
<evidence type="ECO:0000256" key="8">
    <source>
        <dbReference type="ARBA" id="ARBA00023136"/>
    </source>
</evidence>
<keyword evidence="9 10" id="KW-0275">Fatty acid biosynthesis</keyword>
<dbReference type="EC" id="2.3.1.199" evidence="10"/>
<keyword evidence="8 10" id="KW-0472">Membrane</keyword>
<dbReference type="EMBL" id="CP012524">
    <property type="protein sequence ID" value="ALC41559.1"/>
    <property type="molecule type" value="Genomic_DNA"/>
</dbReference>
<dbReference type="GO" id="GO:0009922">
    <property type="term" value="F:fatty acid elongase activity"/>
    <property type="evidence" value="ECO:0007669"/>
    <property type="project" value="UniProtKB-EC"/>
</dbReference>
<reference evidence="11 12" key="1">
    <citation type="submission" date="2015-08" db="EMBL/GenBank/DDBJ databases">
        <title>Ancestral chromatin configuration constrains chromatin evolution on differentiating sex chromosomes in Drosophila.</title>
        <authorList>
            <person name="Zhou Q."/>
            <person name="Bachtrog D."/>
        </authorList>
    </citation>
    <scope>NUCLEOTIDE SEQUENCE [LARGE SCALE GENOMIC DNA]</scope>
    <source>
        <tissue evidence="11">Whole larvae</tissue>
    </source>
</reference>
<evidence type="ECO:0000256" key="3">
    <source>
        <dbReference type="ARBA" id="ARBA00022679"/>
    </source>
</evidence>
<comment type="catalytic activity">
    <reaction evidence="10">
        <text>a very-long-chain acyl-CoA + malonyl-CoA + H(+) = a very-long-chain 3-oxoacyl-CoA + CO2 + CoA</text>
        <dbReference type="Rhea" id="RHEA:32727"/>
        <dbReference type="ChEBI" id="CHEBI:15378"/>
        <dbReference type="ChEBI" id="CHEBI:16526"/>
        <dbReference type="ChEBI" id="CHEBI:57287"/>
        <dbReference type="ChEBI" id="CHEBI:57384"/>
        <dbReference type="ChEBI" id="CHEBI:90725"/>
        <dbReference type="ChEBI" id="CHEBI:90736"/>
        <dbReference type="EC" id="2.3.1.199"/>
    </reaction>
</comment>
<dbReference type="OrthoDB" id="434092at2759"/>
<feature type="transmembrane region" description="Helical" evidence="10">
    <location>
        <begin position="62"/>
        <end position="84"/>
    </location>
</feature>
<evidence type="ECO:0000256" key="4">
    <source>
        <dbReference type="ARBA" id="ARBA00022692"/>
    </source>
</evidence>
<feature type="transmembrane region" description="Helical" evidence="10">
    <location>
        <begin position="20"/>
        <end position="42"/>
    </location>
</feature>
<feature type="transmembrane region" description="Helical" evidence="10">
    <location>
        <begin position="197"/>
        <end position="220"/>
    </location>
</feature>
<keyword evidence="2 10" id="KW-0444">Lipid biosynthesis</keyword>
<protein>
    <recommendedName>
        <fullName evidence="10">Elongation of very long chain fatty acids protein</fullName>
        <ecNumber evidence="10">2.3.1.199</ecNumber>
    </recommendedName>
    <alternativeName>
        <fullName evidence="10">Very-long-chain 3-oxoacyl-CoA synthase</fullName>
    </alternativeName>
</protein>
<keyword evidence="5 10" id="KW-0276">Fatty acid metabolism</keyword>
<dbReference type="PANTHER" id="PTHR11157">
    <property type="entry name" value="FATTY ACID ACYL TRANSFERASE-RELATED"/>
    <property type="match status" value="1"/>
</dbReference>
<keyword evidence="12" id="KW-1185">Reference proteome</keyword>
<dbReference type="Pfam" id="PF01151">
    <property type="entry name" value="ELO"/>
    <property type="match status" value="1"/>
</dbReference>
<accession>A0A0M3QV02</accession>
<evidence type="ECO:0000256" key="2">
    <source>
        <dbReference type="ARBA" id="ARBA00022516"/>
    </source>
</evidence>
<dbReference type="Proteomes" id="UP000494163">
    <property type="component" value="Chromosome 2R"/>
</dbReference>
<evidence type="ECO:0000256" key="1">
    <source>
        <dbReference type="ARBA" id="ARBA00004141"/>
    </source>
</evidence>
<gene>
    <name evidence="11" type="ORF">Dbus_chr2Rg1138</name>
</gene>
<evidence type="ECO:0000256" key="5">
    <source>
        <dbReference type="ARBA" id="ARBA00022832"/>
    </source>
</evidence>
<comment type="similarity">
    <text evidence="10">Belongs to the ELO family.</text>
</comment>
<dbReference type="GO" id="GO:0034625">
    <property type="term" value="P:fatty acid elongation, monounsaturated fatty acid"/>
    <property type="evidence" value="ECO:0007669"/>
    <property type="project" value="TreeGrafter"/>
</dbReference>
<organism evidence="11 12">
    <name type="scientific">Drosophila busckii</name>
    <name type="common">Fruit fly</name>
    <dbReference type="NCBI Taxonomy" id="30019"/>
    <lineage>
        <taxon>Eukaryota</taxon>
        <taxon>Metazoa</taxon>
        <taxon>Ecdysozoa</taxon>
        <taxon>Arthropoda</taxon>
        <taxon>Hexapoda</taxon>
        <taxon>Insecta</taxon>
        <taxon>Pterygota</taxon>
        <taxon>Neoptera</taxon>
        <taxon>Endopterygota</taxon>
        <taxon>Diptera</taxon>
        <taxon>Brachycera</taxon>
        <taxon>Muscomorpha</taxon>
        <taxon>Ephydroidea</taxon>
        <taxon>Drosophilidae</taxon>
        <taxon>Drosophila</taxon>
    </lineage>
</organism>
<comment type="subcellular location">
    <subcellularLocation>
        <location evidence="1">Membrane</location>
        <topology evidence="1">Multi-pass membrane protein</topology>
    </subcellularLocation>
</comment>
<name>A0A0M3QV02_DROBS</name>
<evidence type="ECO:0000256" key="9">
    <source>
        <dbReference type="ARBA" id="ARBA00023160"/>
    </source>
</evidence>
<dbReference type="GO" id="GO:0042761">
    <property type="term" value="P:very long-chain fatty acid biosynthetic process"/>
    <property type="evidence" value="ECO:0007669"/>
    <property type="project" value="TreeGrafter"/>
</dbReference>
<evidence type="ECO:0000313" key="11">
    <source>
        <dbReference type="EMBL" id="ALC41559.1"/>
    </source>
</evidence>
<dbReference type="OMA" id="ASAWYPN"/>
<keyword evidence="6 10" id="KW-1133">Transmembrane helix</keyword>
<feature type="transmembrane region" description="Helical" evidence="10">
    <location>
        <begin position="142"/>
        <end position="159"/>
    </location>
</feature>
<evidence type="ECO:0000313" key="12">
    <source>
        <dbReference type="Proteomes" id="UP000494163"/>
    </source>
</evidence>
<feature type="transmembrane region" description="Helical" evidence="10">
    <location>
        <begin position="165"/>
        <end position="185"/>
    </location>
</feature>